<name>A0ABU4RZ71_9GAMM</name>
<gene>
    <name evidence="2" type="ORF">SCD92_02885</name>
</gene>
<proteinExistence type="predicted"/>
<protein>
    <submittedName>
        <fullName evidence="2">DUF6635 family protein</fullName>
    </submittedName>
</protein>
<dbReference type="Proteomes" id="UP001273505">
    <property type="component" value="Unassembled WGS sequence"/>
</dbReference>
<accession>A0ABU4RZ71</accession>
<keyword evidence="1" id="KW-0472">Membrane</keyword>
<sequence>MATPPIKTFTDPSARASQEALLAAIHAGVAKYFTECRARVPGFVRRHFCYPGAWHTNRHGLGWDMLRSPLNLLWVPFYLAAHLLAWGLDKLSVKKPATLLRRCPVGMRTRIQQHLMACAERELLQRRSGDNESGNSRLRECIVEAIVEAEHLDSLPDEQEALLEQSLNDALAQYALTRTANADIGNTIIATIAGAFTLQKFTPGGIAIGFALAGFVANRIAAWDFFLGAGVGQWYYALFPVEPGAGLIVLSTGAVMLVFAVVACFSGLLSDPIQSCLGIHARRLNRMLDSLERDVLAQSSGSFRPKDAYLARIMDIIDAARTGVI</sequence>
<dbReference type="EMBL" id="JAXAFO010000003">
    <property type="protein sequence ID" value="MDX6848289.1"/>
    <property type="molecule type" value="Genomic_DNA"/>
</dbReference>
<evidence type="ECO:0000313" key="3">
    <source>
        <dbReference type="Proteomes" id="UP001273505"/>
    </source>
</evidence>
<keyword evidence="1" id="KW-1133">Transmembrane helix</keyword>
<dbReference type="RefSeq" id="WP_302722970.1">
    <property type="nucleotide sequence ID" value="NZ_JAULRU010000577.1"/>
</dbReference>
<feature type="transmembrane region" description="Helical" evidence="1">
    <location>
        <begin position="246"/>
        <end position="269"/>
    </location>
</feature>
<evidence type="ECO:0000313" key="2">
    <source>
        <dbReference type="EMBL" id="MDX6848289.1"/>
    </source>
</evidence>
<organism evidence="2 3">
    <name type="scientific">Gilvimarinus gilvus</name>
    <dbReference type="NCBI Taxonomy" id="3058038"/>
    <lineage>
        <taxon>Bacteria</taxon>
        <taxon>Pseudomonadati</taxon>
        <taxon>Pseudomonadota</taxon>
        <taxon>Gammaproteobacteria</taxon>
        <taxon>Cellvibrionales</taxon>
        <taxon>Cellvibrionaceae</taxon>
        <taxon>Gilvimarinus</taxon>
    </lineage>
</organism>
<keyword evidence="3" id="KW-1185">Reference proteome</keyword>
<comment type="caution">
    <text evidence="2">The sequence shown here is derived from an EMBL/GenBank/DDBJ whole genome shotgun (WGS) entry which is preliminary data.</text>
</comment>
<feature type="transmembrane region" description="Helical" evidence="1">
    <location>
        <begin position="206"/>
        <end position="226"/>
    </location>
</feature>
<reference evidence="2 3" key="1">
    <citation type="submission" date="2023-11" db="EMBL/GenBank/DDBJ databases">
        <title>Gilvimarinus fulvus sp. nov., isolated from the surface of Kelp.</title>
        <authorList>
            <person name="Sun Y.Y."/>
            <person name="Gong Y."/>
            <person name="Du Z.J."/>
        </authorList>
    </citation>
    <scope>NUCLEOTIDE SEQUENCE [LARGE SCALE GENOMIC DNA]</scope>
    <source>
        <strain evidence="2 3">SDUM040013</strain>
    </source>
</reference>
<dbReference type="InterPro" id="IPR046575">
    <property type="entry name" value="DUF6635"/>
</dbReference>
<dbReference type="Pfam" id="PF20340">
    <property type="entry name" value="DUF6635"/>
    <property type="match status" value="2"/>
</dbReference>
<keyword evidence="1" id="KW-0812">Transmembrane</keyword>
<evidence type="ECO:0000256" key="1">
    <source>
        <dbReference type="SAM" id="Phobius"/>
    </source>
</evidence>